<dbReference type="InterPro" id="IPR002464">
    <property type="entry name" value="DNA/RNA_helicase_DEAH_CS"/>
</dbReference>
<dbReference type="InterPro" id="IPR027417">
    <property type="entry name" value="P-loop_NTPase"/>
</dbReference>
<feature type="transmembrane region" description="Helical" evidence="10">
    <location>
        <begin position="236"/>
        <end position="269"/>
    </location>
</feature>
<organism evidence="13 14">
    <name type="scientific">Zingiber officinale</name>
    <name type="common">Ginger</name>
    <name type="synonym">Amomum zingiber</name>
    <dbReference type="NCBI Taxonomy" id="94328"/>
    <lineage>
        <taxon>Eukaryota</taxon>
        <taxon>Viridiplantae</taxon>
        <taxon>Streptophyta</taxon>
        <taxon>Embryophyta</taxon>
        <taxon>Tracheophyta</taxon>
        <taxon>Spermatophyta</taxon>
        <taxon>Magnoliopsida</taxon>
        <taxon>Liliopsida</taxon>
        <taxon>Zingiberales</taxon>
        <taxon>Zingiberaceae</taxon>
        <taxon>Zingiber</taxon>
    </lineage>
</organism>
<keyword evidence="8" id="KW-0508">mRNA splicing</keyword>
<dbReference type="PROSITE" id="PS51194">
    <property type="entry name" value="HELICASE_CTER"/>
    <property type="match status" value="1"/>
</dbReference>
<evidence type="ECO:0000313" key="13">
    <source>
        <dbReference type="EMBL" id="KAG6502344.1"/>
    </source>
</evidence>
<evidence type="ECO:0000256" key="6">
    <source>
        <dbReference type="ARBA" id="ARBA00022806"/>
    </source>
</evidence>
<dbReference type="PANTHER" id="PTHR18934">
    <property type="entry name" value="ATP-DEPENDENT RNA HELICASE"/>
    <property type="match status" value="1"/>
</dbReference>
<dbReference type="InterPro" id="IPR048333">
    <property type="entry name" value="HA2_WH"/>
</dbReference>
<dbReference type="Pfam" id="PF00271">
    <property type="entry name" value="Helicase_C"/>
    <property type="match status" value="1"/>
</dbReference>
<keyword evidence="14" id="KW-1185">Reference proteome</keyword>
<evidence type="ECO:0000256" key="5">
    <source>
        <dbReference type="ARBA" id="ARBA00022801"/>
    </source>
</evidence>
<accession>A0A8J5KZR0</accession>
<dbReference type="SUPFAM" id="SSF52540">
    <property type="entry name" value="P-loop containing nucleoside triphosphate hydrolases"/>
    <property type="match status" value="1"/>
</dbReference>
<dbReference type="Pfam" id="PF04408">
    <property type="entry name" value="WHD_HA2"/>
    <property type="match status" value="1"/>
</dbReference>
<evidence type="ECO:0000256" key="1">
    <source>
        <dbReference type="ARBA" id="ARBA00012552"/>
    </source>
</evidence>
<comment type="catalytic activity">
    <reaction evidence="9">
        <text>ATP + H2O = ADP + phosphate + H(+)</text>
        <dbReference type="Rhea" id="RHEA:13065"/>
        <dbReference type="ChEBI" id="CHEBI:15377"/>
        <dbReference type="ChEBI" id="CHEBI:15378"/>
        <dbReference type="ChEBI" id="CHEBI:30616"/>
        <dbReference type="ChEBI" id="CHEBI:43474"/>
        <dbReference type="ChEBI" id="CHEBI:456216"/>
        <dbReference type="EC" id="3.6.4.13"/>
    </reaction>
</comment>
<comment type="caution">
    <text evidence="13">The sequence shown here is derived from an EMBL/GenBank/DDBJ whole genome shotgun (WGS) entry which is preliminary data.</text>
</comment>
<dbReference type="AlphaFoldDB" id="A0A8J5KZR0"/>
<dbReference type="InterPro" id="IPR011545">
    <property type="entry name" value="DEAD/DEAH_box_helicase_dom"/>
</dbReference>
<evidence type="ECO:0000259" key="11">
    <source>
        <dbReference type="PROSITE" id="PS51192"/>
    </source>
</evidence>
<evidence type="ECO:0000313" key="14">
    <source>
        <dbReference type="Proteomes" id="UP000734854"/>
    </source>
</evidence>
<dbReference type="Gene3D" id="3.40.50.300">
    <property type="entry name" value="P-loop containing nucleotide triphosphate hydrolases"/>
    <property type="match status" value="2"/>
</dbReference>
<dbReference type="EC" id="3.6.4.13" evidence="1"/>
<keyword evidence="7" id="KW-0067">ATP-binding</keyword>
<evidence type="ECO:0000256" key="4">
    <source>
        <dbReference type="ARBA" id="ARBA00022741"/>
    </source>
</evidence>
<dbReference type="GO" id="GO:0005524">
    <property type="term" value="F:ATP binding"/>
    <property type="evidence" value="ECO:0007669"/>
    <property type="project" value="UniProtKB-KW"/>
</dbReference>
<dbReference type="PROSITE" id="PS51192">
    <property type="entry name" value="HELICASE_ATP_BIND_1"/>
    <property type="match status" value="1"/>
</dbReference>
<dbReference type="Pfam" id="PF07717">
    <property type="entry name" value="OB_NTP_bind"/>
    <property type="match status" value="1"/>
</dbReference>
<evidence type="ECO:0000256" key="8">
    <source>
        <dbReference type="ARBA" id="ARBA00023187"/>
    </source>
</evidence>
<dbReference type="GO" id="GO:0005730">
    <property type="term" value="C:nucleolus"/>
    <property type="evidence" value="ECO:0007669"/>
    <property type="project" value="TreeGrafter"/>
</dbReference>
<protein>
    <recommendedName>
        <fullName evidence="1">RNA helicase</fullName>
        <ecNumber evidence="1">3.6.4.13</ecNumber>
    </recommendedName>
</protein>
<dbReference type="EMBL" id="JACMSC010000011">
    <property type="protein sequence ID" value="KAG6502344.1"/>
    <property type="molecule type" value="Genomic_DNA"/>
</dbReference>
<dbReference type="PANTHER" id="PTHR18934:SF118">
    <property type="entry name" value="ATP-DEPENDENT RNA HELICASE DHX33"/>
    <property type="match status" value="1"/>
</dbReference>
<dbReference type="CDD" id="cd17978">
    <property type="entry name" value="DEXHc_DHX33"/>
    <property type="match status" value="1"/>
</dbReference>
<keyword evidence="10" id="KW-0472">Membrane</keyword>
<dbReference type="InterPro" id="IPR014001">
    <property type="entry name" value="Helicase_ATP-bd"/>
</dbReference>
<keyword evidence="10" id="KW-0812">Transmembrane</keyword>
<dbReference type="InterPro" id="IPR011709">
    <property type="entry name" value="DEAD-box_helicase_OB_fold"/>
</dbReference>
<name>A0A8J5KZR0_ZINOF</name>
<dbReference type="CDD" id="cd18791">
    <property type="entry name" value="SF2_C_RHA"/>
    <property type="match status" value="1"/>
</dbReference>
<keyword evidence="3" id="KW-0747">Spliceosome</keyword>
<dbReference type="GO" id="GO:0003724">
    <property type="term" value="F:RNA helicase activity"/>
    <property type="evidence" value="ECO:0007669"/>
    <property type="project" value="UniProtKB-EC"/>
</dbReference>
<keyword evidence="4" id="KW-0547">Nucleotide-binding</keyword>
<evidence type="ECO:0000256" key="9">
    <source>
        <dbReference type="ARBA" id="ARBA00047984"/>
    </source>
</evidence>
<dbReference type="PROSITE" id="PS00690">
    <property type="entry name" value="DEAH_ATP_HELICASE"/>
    <property type="match status" value="1"/>
</dbReference>
<feature type="domain" description="Helicase ATP-binding" evidence="11">
    <location>
        <begin position="274"/>
        <end position="472"/>
    </location>
</feature>
<dbReference type="GO" id="GO:0003725">
    <property type="term" value="F:double-stranded RNA binding"/>
    <property type="evidence" value="ECO:0007669"/>
    <property type="project" value="TreeGrafter"/>
</dbReference>
<dbReference type="GO" id="GO:0016787">
    <property type="term" value="F:hydrolase activity"/>
    <property type="evidence" value="ECO:0007669"/>
    <property type="project" value="UniProtKB-KW"/>
</dbReference>
<reference evidence="13 14" key="1">
    <citation type="submission" date="2020-08" db="EMBL/GenBank/DDBJ databases">
        <title>Plant Genome Project.</title>
        <authorList>
            <person name="Zhang R.-G."/>
        </authorList>
    </citation>
    <scope>NUCLEOTIDE SEQUENCE [LARGE SCALE GENOMIC DNA]</scope>
    <source>
        <tissue evidence="13">Rhizome</tissue>
    </source>
</reference>
<dbReference type="GO" id="GO:0005681">
    <property type="term" value="C:spliceosomal complex"/>
    <property type="evidence" value="ECO:0007669"/>
    <property type="project" value="UniProtKB-KW"/>
</dbReference>
<evidence type="ECO:0000256" key="10">
    <source>
        <dbReference type="SAM" id="Phobius"/>
    </source>
</evidence>
<dbReference type="InterPro" id="IPR001650">
    <property type="entry name" value="Helicase_C-like"/>
</dbReference>
<proteinExistence type="predicted"/>
<dbReference type="GO" id="GO:0008380">
    <property type="term" value="P:RNA splicing"/>
    <property type="evidence" value="ECO:0007669"/>
    <property type="project" value="UniProtKB-KW"/>
</dbReference>
<dbReference type="InterPro" id="IPR007502">
    <property type="entry name" value="Helicase-assoc_dom"/>
</dbReference>
<gene>
    <name evidence="13" type="ORF">ZIOFF_042236</name>
</gene>
<evidence type="ECO:0000256" key="3">
    <source>
        <dbReference type="ARBA" id="ARBA00022728"/>
    </source>
</evidence>
<dbReference type="GO" id="GO:0006397">
    <property type="term" value="P:mRNA processing"/>
    <property type="evidence" value="ECO:0007669"/>
    <property type="project" value="UniProtKB-KW"/>
</dbReference>
<feature type="domain" description="Helicase C-terminal" evidence="12">
    <location>
        <begin position="495"/>
        <end position="669"/>
    </location>
</feature>
<dbReference type="SMART" id="SM00487">
    <property type="entry name" value="DEXDc"/>
    <property type="match status" value="1"/>
</dbReference>
<dbReference type="FunFam" id="3.40.50.300:FF:000007">
    <property type="entry name" value="Pre-mRNA-splicing factor ATP-dependent RNA helicase"/>
    <property type="match status" value="1"/>
</dbReference>
<keyword evidence="5" id="KW-0378">Hydrolase</keyword>
<dbReference type="Pfam" id="PF00270">
    <property type="entry name" value="DEAD"/>
    <property type="match status" value="1"/>
</dbReference>
<keyword evidence="10" id="KW-1133">Transmembrane helix</keyword>
<sequence length="974" mass="108545">MRLPALRGDNCEKRINALIANSCGELSMPTEQFAFKMLFIRSLWTFSLNAHIHCAIPKNVQARQHTSLAGDTICDDGLGLFQVPSFTKGSDADVQQACRSRRRRLLGAVSSSTLAPPRVYSTVAAPLFSIKQSENSRRRRILTAGAASSSTLSPSRVTSAVAALLERLGHALLDSSLCSSYTQSQAHYRRPPLLCCITVSDLLVLPEDKQHLLANEDHRHQHLLARRQSILLHRKSLPIASGVFFILHSFILILILILIIFVLIILAIFERRLVEEVRKNDTLIIVGETGSGKTTQLPQFLYNGGFCCDGKTIGISQPRRVAAVTVAKRVAEECSVKLGQMVGYSIRFEDVTSSSTRIKYMTDGLLLREAQLDPFLSRYSVIIIDEAHERTVHTDVLLGLMKKVQLARSHATNKENNLSKEAADGLAKSGNFSLMPCQNAKLTSLKLIIMSASLDARCFSEYFCGAKAVHIHGRQYPVEILYTYQPEPDYLDATLITIFQIHLEETAGDILAFLTGQDEIESVERLINERIKQLPDSSQNLLVVPIYASLPSEQQMNAFKPAPSGFRKVILATNIAETSVTIPGIKYVIDAGLVKARSYNPVTGMESLIIIPTSKAQALQRSGRAGREGPGKCFRLYPESEFGKLADATVPEIKRCNLSNVVLQLKALGIDDIIGFDFMEKPSRMTIVKSLEQLFLLGALTDDYKLSSPVGHQMAKLPLDPMYSKALILAAEFKCLEEMLIVVAMLSVESIFYFPREKLEEARAARKSFSSPEGDRISMLNVYRASAESLEKNNKLHYTSEARAARKSFSSPEGDHITMLNVYRTSADSLEKNKIANVKEKTLEKKLNKWCRENFINYRSLRHARDIHSQIEGHIQQMGFPASSCGNDTLQFRRCLTASFFLNAAMKQPDGSYRALASGQTVQVHPSSMLFRTKADCIIYNELVRTNQNYIRNVTRVDPLWLPELAPQYFAANG</sequence>
<evidence type="ECO:0000256" key="7">
    <source>
        <dbReference type="ARBA" id="ARBA00022840"/>
    </source>
</evidence>
<dbReference type="Pfam" id="PF21010">
    <property type="entry name" value="HA2_C"/>
    <property type="match status" value="1"/>
</dbReference>
<dbReference type="Gene3D" id="1.20.120.1080">
    <property type="match status" value="1"/>
</dbReference>
<keyword evidence="6" id="KW-0347">Helicase</keyword>
<dbReference type="SMART" id="SM00490">
    <property type="entry name" value="HELICc"/>
    <property type="match status" value="1"/>
</dbReference>
<keyword evidence="2" id="KW-0507">mRNA processing</keyword>
<evidence type="ECO:0000256" key="2">
    <source>
        <dbReference type="ARBA" id="ARBA00022664"/>
    </source>
</evidence>
<dbReference type="GO" id="GO:0045943">
    <property type="term" value="P:positive regulation of transcription by RNA polymerase I"/>
    <property type="evidence" value="ECO:0007669"/>
    <property type="project" value="TreeGrafter"/>
</dbReference>
<dbReference type="SMART" id="SM00847">
    <property type="entry name" value="HA2"/>
    <property type="match status" value="1"/>
</dbReference>
<evidence type="ECO:0000259" key="12">
    <source>
        <dbReference type="PROSITE" id="PS51194"/>
    </source>
</evidence>
<dbReference type="Proteomes" id="UP000734854">
    <property type="component" value="Unassembled WGS sequence"/>
</dbReference>